<dbReference type="STRING" id="1802158.A2827_03375"/>
<evidence type="ECO:0000256" key="6">
    <source>
        <dbReference type="ARBA" id="ARBA00023136"/>
    </source>
</evidence>
<dbReference type="Gene3D" id="1.20.120.1220">
    <property type="match status" value="1"/>
</dbReference>
<sequence length="294" mass="33672">MFPYFCYTAIFILGAFIGSFLNVIIYRLHTKEPIVKARSHCPHCGHILEWYELVPIFSFLIQKGKCRRCKHRISMQYPLVEGAGGILFLMVVVFNFPAIWQDFGWALEFSIFTKLLAFQFLNILYLWAVLSMMIVIFAYDLKHYIIPDKILYPAIILVICYKLFDFWSFINWDLSGISNLEFEVLKPLLYSFLAAAGALAFFLSIFLITKGRGLGFGDVKFAFFMGFFLGWPSIIVGLFGAWVLGAIIGIALLMTGKKVLKSEIPFGPFLVTGTFTAMFWGDEIIKWYFGLLGF</sequence>
<keyword evidence="5 7" id="KW-1133">Transmembrane helix</keyword>
<dbReference type="Pfam" id="PF01478">
    <property type="entry name" value="Peptidase_A24"/>
    <property type="match status" value="1"/>
</dbReference>
<dbReference type="GO" id="GO:0004190">
    <property type="term" value="F:aspartic-type endopeptidase activity"/>
    <property type="evidence" value="ECO:0007669"/>
    <property type="project" value="InterPro"/>
</dbReference>
<dbReference type="Pfam" id="PF06750">
    <property type="entry name" value="A24_N_bact"/>
    <property type="match status" value="1"/>
</dbReference>
<gene>
    <name evidence="10" type="ORF">A2827_03375</name>
</gene>
<evidence type="ECO:0000256" key="3">
    <source>
        <dbReference type="ARBA" id="ARBA00022475"/>
    </source>
</evidence>
<dbReference type="GO" id="GO:0005886">
    <property type="term" value="C:plasma membrane"/>
    <property type="evidence" value="ECO:0007669"/>
    <property type="project" value="UniProtKB-SubCell"/>
</dbReference>
<evidence type="ECO:0000256" key="1">
    <source>
        <dbReference type="ARBA" id="ARBA00004651"/>
    </source>
</evidence>
<dbReference type="Proteomes" id="UP000177932">
    <property type="component" value="Unassembled WGS sequence"/>
</dbReference>
<comment type="caution">
    <text evidence="10">The sequence shown here is derived from an EMBL/GenBank/DDBJ whole genome shotgun (WGS) entry which is preliminary data.</text>
</comment>
<feature type="transmembrane region" description="Helical" evidence="7">
    <location>
        <begin position="266"/>
        <end position="289"/>
    </location>
</feature>
<feature type="transmembrane region" description="Helical" evidence="7">
    <location>
        <begin position="190"/>
        <end position="209"/>
    </location>
</feature>
<comment type="similarity">
    <text evidence="2">Belongs to the peptidase A24 family.</text>
</comment>
<feature type="transmembrane region" description="Helical" evidence="7">
    <location>
        <begin position="6"/>
        <end position="28"/>
    </location>
</feature>
<feature type="domain" description="Prepilin peptidase A24 N-terminal" evidence="9">
    <location>
        <begin position="12"/>
        <end position="93"/>
    </location>
</feature>
<dbReference type="GO" id="GO:0006465">
    <property type="term" value="P:signal peptide processing"/>
    <property type="evidence" value="ECO:0007669"/>
    <property type="project" value="TreeGrafter"/>
</dbReference>
<feature type="transmembrane region" description="Helical" evidence="7">
    <location>
        <begin position="151"/>
        <end position="170"/>
    </location>
</feature>
<feature type="transmembrane region" description="Helical" evidence="7">
    <location>
        <begin position="120"/>
        <end position="139"/>
    </location>
</feature>
<keyword evidence="6 7" id="KW-0472">Membrane</keyword>
<evidence type="ECO:0000256" key="5">
    <source>
        <dbReference type="ARBA" id="ARBA00022989"/>
    </source>
</evidence>
<evidence type="ECO:0000313" key="11">
    <source>
        <dbReference type="Proteomes" id="UP000177932"/>
    </source>
</evidence>
<name>A0A1G2H871_9BACT</name>
<dbReference type="PANTHER" id="PTHR30487">
    <property type="entry name" value="TYPE 4 PREPILIN-LIKE PROTEINS LEADER PEPTIDE-PROCESSING ENZYME"/>
    <property type="match status" value="1"/>
</dbReference>
<evidence type="ECO:0000256" key="2">
    <source>
        <dbReference type="ARBA" id="ARBA00005801"/>
    </source>
</evidence>
<comment type="subcellular location">
    <subcellularLocation>
        <location evidence="1">Cell membrane</location>
        <topology evidence="1">Multi-pass membrane protein</topology>
    </subcellularLocation>
</comment>
<evidence type="ECO:0000259" key="8">
    <source>
        <dbReference type="Pfam" id="PF01478"/>
    </source>
</evidence>
<evidence type="ECO:0000256" key="7">
    <source>
        <dbReference type="SAM" id="Phobius"/>
    </source>
</evidence>
<dbReference type="EMBL" id="MHOD01000002">
    <property type="protein sequence ID" value="OGZ58667.1"/>
    <property type="molecule type" value="Genomic_DNA"/>
</dbReference>
<protein>
    <recommendedName>
        <fullName evidence="12">Prepilin peptidase</fullName>
    </recommendedName>
</protein>
<dbReference type="InterPro" id="IPR000045">
    <property type="entry name" value="Prepilin_IV_endopep_pep"/>
</dbReference>
<feature type="domain" description="Prepilin type IV endopeptidase peptidase" evidence="8">
    <location>
        <begin position="128"/>
        <end position="250"/>
    </location>
</feature>
<feature type="transmembrane region" description="Helical" evidence="7">
    <location>
        <begin position="221"/>
        <end position="254"/>
    </location>
</feature>
<keyword evidence="3" id="KW-1003">Cell membrane</keyword>
<organism evidence="10 11">
    <name type="scientific">Candidatus Spechtbacteria bacterium RIFCSPHIGHO2_01_FULL_43_30</name>
    <dbReference type="NCBI Taxonomy" id="1802158"/>
    <lineage>
        <taxon>Bacteria</taxon>
        <taxon>Candidatus Spechtiibacteriota</taxon>
    </lineage>
</organism>
<feature type="transmembrane region" description="Helical" evidence="7">
    <location>
        <begin position="77"/>
        <end position="100"/>
    </location>
</feature>
<evidence type="ECO:0000313" key="10">
    <source>
        <dbReference type="EMBL" id="OGZ58667.1"/>
    </source>
</evidence>
<evidence type="ECO:0000256" key="4">
    <source>
        <dbReference type="ARBA" id="ARBA00022692"/>
    </source>
</evidence>
<dbReference type="PANTHER" id="PTHR30487:SF0">
    <property type="entry name" value="PREPILIN LEADER PEPTIDASE_N-METHYLTRANSFERASE-RELATED"/>
    <property type="match status" value="1"/>
</dbReference>
<dbReference type="InterPro" id="IPR050882">
    <property type="entry name" value="Prepilin_peptidase/N-MTase"/>
</dbReference>
<evidence type="ECO:0008006" key="12">
    <source>
        <dbReference type="Google" id="ProtNLM"/>
    </source>
</evidence>
<proteinExistence type="inferred from homology"/>
<reference evidence="10 11" key="1">
    <citation type="journal article" date="2016" name="Nat. Commun.">
        <title>Thousands of microbial genomes shed light on interconnected biogeochemical processes in an aquifer system.</title>
        <authorList>
            <person name="Anantharaman K."/>
            <person name="Brown C.T."/>
            <person name="Hug L.A."/>
            <person name="Sharon I."/>
            <person name="Castelle C.J."/>
            <person name="Probst A.J."/>
            <person name="Thomas B.C."/>
            <person name="Singh A."/>
            <person name="Wilkins M.J."/>
            <person name="Karaoz U."/>
            <person name="Brodie E.L."/>
            <person name="Williams K.H."/>
            <person name="Hubbard S.S."/>
            <person name="Banfield J.F."/>
        </authorList>
    </citation>
    <scope>NUCLEOTIDE SEQUENCE [LARGE SCALE GENOMIC DNA]</scope>
</reference>
<dbReference type="AlphaFoldDB" id="A0A1G2H871"/>
<evidence type="ECO:0000259" key="9">
    <source>
        <dbReference type="Pfam" id="PF06750"/>
    </source>
</evidence>
<keyword evidence="4 7" id="KW-0812">Transmembrane</keyword>
<accession>A0A1G2H871</accession>
<dbReference type="InterPro" id="IPR010627">
    <property type="entry name" value="Prepilin_pept_A24_N"/>
</dbReference>